<feature type="transmembrane region" description="Helical" evidence="11">
    <location>
        <begin position="24"/>
        <end position="43"/>
    </location>
</feature>
<keyword evidence="7 11" id="KW-1133">Transmembrane helix</keyword>
<keyword evidence="11" id="KW-1003">Cell membrane</keyword>
<keyword evidence="3 11" id="KW-0813">Transport</keyword>
<dbReference type="PROSITE" id="PS00449">
    <property type="entry name" value="ATPASE_A"/>
    <property type="match status" value="1"/>
</dbReference>
<evidence type="ECO:0000256" key="5">
    <source>
        <dbReference type="ARBA" id="ARBA00022692"/>
    </source>
</evidence>
<dbReference type="GO" id="GO:0045259">
    <property type="term" value="C:proton-transporting ATP synthase complex"/>
    <property type="evidence" value="ECO:0007669"/>
    <property type="project" value="UniProtKB-KW"/>
</dbReference>
<proteinExistence type="inferred from homology"/>
<organism evidence="13 14">
    <name type="scientific">Candidatus Gottesmanbacteria bacterium RIFCSPHIGHO2_02_FULL_39_11</name>
    <dbReference type="NCBI Taxonomy" id="1798382"/>
    <lineage>
        <taxon>Bacteria</taxon>
        <taxon>Candidatus Gottesmaniibacteriota</taxon>
    </lineage>
</organism>
<comment type="function">
    <text evidence="11 12">Key component of the proton channel; it plays a direct role in the translocation of protons across the membrane.</text>
</comment>
<keyword evidence="4 11" id="KW-0138">CF(0)</keyword>
<dbReference type="NCBIfam" id="TIGR01131">
    <property type="entry name" value="ATP_synt_6_or_A"/>
    <property type="match status" value="1"/>
</dbReference>
<evidence type="ECO:0000256" key="12">
    <source>
        <dbReference type="RuleBase" id="RU000483"/>
    </source>
</evidence>
<evidence type="ECO:0000256" key="8">
    <source>
        <dbReference type="ARBA" id="ARBA00023065"/>
    </source>
</evidence>
<evidence type="ECO:0000256" key="11">
    <source>
        <dbReference type="HAMAP-Rule" id="MF_01393"/>
    </source>
</evidence>
<feature type="transmembrane region" description="Helical" evidence="11">
    <location>
        <begin position="55"/>
        <end position="72"/>
    </location>
</feature>
<name>A0A1F5ZW96_9BACT</name>
<keyword evidence="9 11" id="KW-0472">Membrane</keyword>
<dbReference type="GO" id="GO:0005886">
    <property type="term" value="C:plasma membrane"/>
    <property type="evidence" value="ECO:0007669"/>
    <property type="project" value="UniProtKB-SubCell"/>
</dbReference>
<evidence type="ECO:0000256" key="2">
    <source>
        <dbReference type="ARBA" id="ARBA00006810"/>
    </source>
</evidence>
<feature type="transmembrane region" description="Helical" evidence="11">
    <location>
        <begin position="198"/>
        <end position="217"/>
    </location>
</feature>
<evidence type="ECO:0000313" key="14">
    <source>
        <dbReference type="Proteomes" id="UP000176923"/>
    </source>
</evidence>
<comment type="similarity">
    <text evidence="2 11 12">Belongs to the ATPase A chain family.</text>
</comment>
<keyword evidence="6 11" id="KW-0375">Hydrogen ion transport</keyword>
<dbReference type="Gene3D" id="1.20.120.220">
    <property type="entry name" value="ATP synthase, F0 complex, subunit A"/>
    <property type="match status" value="1"/>
</dbReference>
<dbReference type="InterPro" id="IPR035908">
    <property type="entry name" value="F0_ATP_A_sf"/>
</dbReference>
<dbReference type="Pfam" id="PF00119">
    <property type="entry name" value="ATP-synt_A"/>
    <property type="match status" value="1"/>
</dbReference>
<protein>
    <recommendedName>
        <fullName evidence="11 12">ATP synthase subunit a</fullName>
    </recommendedName>
    <alternativeName>
        <fullName evidence="11">ATP synthase F0 sector subunit a</fullName>
    </alternativeName>
    <alternativeName>
        <fullName evidence="11">F-ATPase subunit 6</fullName>
    </alternativeName>
</protein>
<comment type="subcellular location">
    <subcellularLocation>
        <location evidence="11 12">Cell membrane</location>
        <topology evidence="11 12">Multi-pass membrane protein</topology>
    </subcellularLocation>
    <subcellularLocation>
        <location evidence="1">Membrane</location>
        <topology evidence="1">Multi-pass membrane protein</topology>
    </subcellularLocation>
</comment>
<evidence type="ECO:0000256" key="3">
    <source>
        <dbReference type="ARBA" id="ARBA00022448"/>
    </source>
</evidence>
<evidence type="ECO:0000256" key="4">
    <source>
        <dbReference type="ARBA" id="ARBA00022547"/>
    </source>
</evidence>
<sequence>MPTLNISLKAEEIFKIFGFHVTNSLLTTWIVMLFLVVVSVFLTKKMTLIPGRVQLIGELIIGGLFGFFESILGEKTKIFFPLVGTLFIFILFLNWFGLLPGVGSIGFNEMIEGKEVFIPLLRAGSADLNTTLAFGIIAVAAIEVAGIRILGKEYIKRFFNFESPIYLFAGLLELVGEGTKIVSFAFRLFGNIFAGEVLLAVVSFIVRIPVIIALPFIGLELFVGFIQALVFSMLTSVFLSLATTTHEH</sequence>
<comment type="caution">
    <text evidence="13">The sequence shown here is derived from an EMBL/GenBank/DDBJ whole genome shotgun (WGS) entry which is preliminary data.</text>
</comment>
<evidence type="ECO:0000256" key="6">
    <source>
        <dbReference type="ARBA" id="ARBA00022781"/>
    </source>
</evidence>
<dbReference type="EMBL" id="MFJL01000010">
    <property type="protein sequence ID" value="OGG16614.1"/>
    <property type="molecule type" value="Genomic_DNA"/>
</dbReference>
<evidence type="ECO:0000313" key="13">
    <source>
        <dbReference type="EMBL" id="OGG16614.1"/>
    </source>
</evidence>
<dbReference type="STRING" id="1798382.A3D77_08020"/>
<dbReference type="PANTHER" id="PTHR42823:SF3">
    <property type="entry name" value="ATP SYNTHASE SUBUNIT A, CHLOROPLASTIC"/>
    <property type="match status" value="1"/>
</dbReference>
<dbReference type="SUPFAM" id="SSF81336">
    <property type="entry name" value="F1F0 ATP synthase subunit A"/>
    <property type="match status" value="1"/>
</dbReference>
<evidence type="ECO:0000256" key="10">
    <source>
        <dbReference type="ARBA" id="ARBA00023310"/>
    </source>
</evidence>
<dbReference type="AlphaFoldDB" id="A0A1F5ZW96"/>
<evidence type="ECO:0000256" key="7">
    <source>
        <dbReference type="ARBA" id="ARBA00022989"/>
    </source>
</evidence>
<gene>
    <name evidence="11" type="primary">atpB</name>
    <name evidence="13" type="ORF">A3D77_08020</name>
</gene>
<dbReference type="Proteomes" id="UP000176923">
    <property type="component" value="Unassembled WGS sequence"/>
</dbReference>
<reference evidence="13 14" key="1">
    <citation type="journal article" date="2016" name="Nat. Commun.">
        <title>Thousands of microbial genomes shed light on interconnected biogeochemical processes in an aquifer system.</title>
        <authorList>
            <person name="Anantharaman K."/>
            <person name="Brown C.T."/>
            <person name="Hug L.A."/>
            <person name="Sharon I."/>
            <person name="Castelle C.J."/>
            <person name="Probst A.J."/>
            <person name="Thomas B.C."/>
            <person name="Singh A."/>
            <person name="Wilkins M.J."/>
            <person name="Karaoz U."/>
            <person name="Brodie E.L."/>
            <person name="Williams K.H."/>
            <person name="Hubbard S.S."/>
            <person name="Banfield J.F."/>
        </authorList>
    </citation>
    <scope>NUCLEOTIDE SEQUENCE [LARGE SCALE GENOMIC DNA]</scope>
</reference>
<keyword evidence="5 11" id="KW-0812">Transmembrane</keyword>
<dbReference type="InterPro" id="IPR045082">
    <property type="entry name" value="ATP_syn_F0_a_bact/chloroplast"/>
</dbReference>
<dbReference type="InterPro" id="IPR000568">
    <property type="entry name" value="ATP_synth_F0_asu"/>
</dbReference>
<feature type="transmembrane region" description="Helical" evidence="11">
    <location>
        <begin position="128"/>
        <end position="150"/>
    </location>
</feature>
<accession>A0A1F5ZW96</accession>
<evidence type="ECO:0000256" key="9">
    <source>
        <dbReference type="ARBA" id="ARBA00023136"/>
    </source>
</evidence>
<dbReference type="CDD" id="cd00310">
    <property type="entry name" value="ATP-synt_Fo_a_6"/>
    <property type="match status" value="1"/>
</dbReference>
<dbReference type="GO" id="GO:0042777">
    <property type="term" value="P:proton motive force-driven plasma membrane ATP synthesis"/>
    <property type="evidence" value="ECO:0007669"/>
    <property type="project" value="TreeGrafter"/>
</dbReference>
<keyword evidence="10 11" id="KW-0066">ATP synthesis</keyword>
<dbReference type="GO" id="GO:0046933">
    <property type="term" value="F:proton-transporting ATP synthase activity, rotational mechanism"/>
    <property type="evidence" value="ECO:0007669"/>
    <property type="project" value="UniProtKB-UniRule"/>
</dbReference>
<dbReference type="HAMAP" id="MF_01393">
    <property type="entry name" value="ATP_synth_a_bact"/>
    <property type="match status" value="1"/>
</dbReference>
<evidence type="ECO:0000256" key="1">
    <source>
        <dbReference type="ARBA" id="ARBA00004141"/>
    </source>
</evidence>
<feature type="transmembrane region" description="Helical" evidence="11">
    <location>
        <begin position="78"/>
        <end position="107"/>
    </location>
</feature>
<dbReference type="InterPro" id="IPR023011">
    <property type="entry name" value="ATP_synth_F0_asu_AS"/>
</dbReference>
<feature type="transmembrane region" description="Helical" evidence="11">
    <location>
        <begin position="223"/>
        <end position="242"/>
    </location>
</feature>
<dbReference type="PRINTS" id="PR00123">
    <property type="entry name" value="ATPASEA"/>
</dbReference>
<dbReference type="PANTHER" id="PTHR42823">
    <property type="entry name" value="ATP SYNTHASE SUBUNIT A, CHLOROPLASTIC"/>
    <property type="match status" value="1"/>
</dbReference>
<keyword evidence="8 11" id="KW-0406">Ion transport</keyword>